<sequence length="432" mass="49527">MALPHCGLYLFIFLYLLAGAWTFAKMEDDADREQQLSKLSKIRDTYRKIAEIASEECSIASKQSHFRPQLFQSLSKLSSFMEGRDFLLDPDVNQLEELILPKWTAVPSILYALSILTTTGYLSAVPMTKLGQFIAIIYGLVGIPLMVLAAVDIGRFLSDIVLGLYQKYCTMKHKLAKACGCLDKKLHVIELLERKGFPEVLDENRFRKQKTKKKEIIVTIKESDTNERRLPLSVNASILLVFCMLGGVCYTAAGGQKSFLEAFFVTFNLVANLTMAEMPNDLNSILTFFYILIFVTFGLAVLSMCANLAASELRSIFMKIHYFGRKISRRRQQILRERRAAEFNEMLKIIIAIRELHPEKNNITPEDIMGILNEMRQNSFYHKFRNNKRRDTIAFVPQSHEALRFADELDVDDTIHQVLSRNHLFPQVDRTN</sequence>
<evidence type="ECO:0000256" key="12">
    <source>
        <dbReference type="SAM" id="Phobius"/>
    </source>
</evidence>
<evidence type="ECO:0000256" key="6">
    <source>
        <dbReference type="ARBA" id="ARBA00022826"/>
    </source>
</evidence>
<evidence type="ECO:0000259" key="13">
    <source>
        <dbReference type="Pfam" id="PF07885"/>
    </source>
</evidence>
<feature type="transmembrane region" description="Helical" evidence="12">
    <location>
        <begin position="288"/>
        <end position="310"/>
    </location>
</feature>
<dbReference type="OrthoDB" id="297496at2759"/>
<dbReference type="PANTHER" id="PTHR11003:SF296">
    <property type="entry name" value="POTASSIUM CHANNEL DOMAIN-CONTAINING PROTEIN"/>
    <property type="match status" value="1"/>
</dbReference>
<evidence type="ECO:0000256" key="4">
    <source>
        <dbReference type="ARBA" id="ARBA00022538"/>
    </source>
</evidence>
<feature type="transmembrane region" description="Helical" evidence="12">
    <location>
        <begin position="105"/>
        <end position="124"/>
    </location>
</feature>
<evidence type="ECO:0000256" key="7">
    <source>
        <dbReference type="ARBA" id="ARBA00022958"/>
    </source>
</evidence>
<organism evidence="14 15">
    <name type="scientific">Onchocerca flexuosa</name>
    <dbReference type="NCBI Taxonomy" id="387005"/>
    <lineage>
        <taxon>Eukaryota</taxon>
        <taxon>Metazoa</taxon>
        <taxon>Ecdysozoa</taxon>
        <taxon>Nematoda</taxon>
        <taxon>Chromadorea</taxon>
        <taxon>Rhabditida</taxon>
        <taxon>Spirurina</taxon>
        <taxon>Spiruromorpha</taxon>
        <taxon>Filarioidea</taxon>
        <taxon>Onchocercidae</taxon>
        <taxon>Onchocerca</taxon>
    </lineage>
</organism>
<keyword evidence="10 12" id="KW-0472">Membrane</keyword>
<dbReference type="InterPro" id="IPR003280">
    <property type="entry name" value="2pore_dom_K_chnl"/>
</dbReference>
<evidence type="ECO:0000256" key="3">
    <source>
        <dbReference type="ARBA" id="ARBA00022448"/>
    </source>
</evidence>
<keyword evidence="9" id="KW-0406">Ion transport</keyword>
<feature type="transmembrane region" description="Helical" evidence="12">
    <location>
        <begin position="136"/>
        <end position="157"/>
    </location>
</feature>
<comment type="subcellular location">
    <subcellularLocation>
        <location evidence="1">Membrane</location>
        <topology evidence="1">Multi-pass membrane protein</topology>
    </subcellularLocation>
</comment>
<accession>A0A238BVQ4</accession>
<dbReference type="PANTHER" id="PTHR11003">
    <property type="entry name" value="POTASSIUM CHANNEL, SUBFAMILY K"/>
    <property type="match status" value="1"/>
</dbReference>
<dbReference type="PRINTS" id="PR01095">
    <property type="entry name" value="TASKCHANNEL"/>
</dbReference>
<dbReference type="Pfam" id="PF07885">
    <property type="entry name" value="Ion_trans_2"/>
    <property type="match status" value="1"/>
</dbReference>
<name>A0A238BVQ4_9BILA</name>
<evidence type="ECO:0000256" key="10">
    <source>
        <dbReference type="ARBA" id="ARBA00023136"/>
    </source>
</evidence>
<dbReference type="GO" id="GO:0022841">
    <property type="term" value="F:potassium ion leak channel activity"/>
    <property type="evidence" value="ECO:0007669"/>
    <property type="project" value="TreeGrafter"/>
</dbReference>
<evidence type="ECO:0000256" key="5">
    <source>
        <dbReference type="ARBA" id="ARBA00022692"/>
    </source>
</evidence>
<dbReference type="Gene3D" id="1.10.287.70">
    <property type="match status" value="1"/>
</dbReference>
<evidence type="ECO:0000256" key="8">
    <source>
        <dbReference type="ARBA" id="ARBA00022989"/>
    </source>
</evidence>
<dbReference type="SUPFAM" id="SSF81324">
    <property type="entry name" value="Voltage-gated potassium channels"/>
    <property type="match status" value="1"/>
</dbReference>
<dbReference type="GO" id="GO:0005886">
    <property type="term" value="C:plasma membrane"/>
    <property type="evidence" value="ECO:0007669"/>
    <property type="project" value="TreeGrafter"/>
</dbReference>
<evidence type="ECO:0000313" key="15">
    <source>
        <dbReference type="Proteomes" id="UP000242913"/>
    </source>
</evidence>
<keyword evidence="6" id="KW-0631">Potassium channel</keyword>
<keyword evidence="8 12" id="KW-1133">Transmembrane helix</keyword>
<dbReference type="GO" id="GO:0015271">
    <property type="term" value="F:outward rectifier potassium channel activity"/>
    <property type="evidence" value="ECO:0007669"/>
    <property type="project" value="TreeGrafter"/>
</dbReference>
<keyword evidence="7" id="KW-0630">Potassium</keyword>
<protein>
    <submittedName>
        <fullName evidence="14">Ion channel</fullName>
    </submittedName>
</protein>
<evidence type="ECO:0000256" key="1">
    <source>
        <dbReference type="ARBA" id="ARBA00004141"/>
    </source>
</evidence>
<feature type="domain" description="Potassium channel" evidence="13">
    <location>
        <begin position="101"/>
        <end position="158"/>
    </location>
</feature>
<keyword evidence="15" id="KW-1185">Reference proteome</keyword>
<keyword evidence="11" id="KW-0407">Ion channel</keyword>
<feature type="transmembrane region" description="Helical" evidence="12">
    <location>
        <begin position="232"/>
        <end position="252"/>
    </location>
</feature>
<feature type="transmembrane region" description="Helical" evidence="12">
    <location>
        <begin position="259"/>
        <end position="276"/>
    </location>
</feature>
<dbReference type="Proteomes" id="UP000242913">
    <property type="component" value="Unassembled WGS sequence"/>
</dbReference>
<keyword evidence="3" id="KW-0813">Transport</keyword>
<keyword evidence="5 12" id="KW-0812">Transmembrane</keyword>
<evidence type="ECO:0000256" key="9">
    <source>
        <dbReference type="ARBA" id="ARBA00023065"/>
    </source>
</evidence>
<feature type="transmembrane region" description="Helical" evidence="12">
    <location>
        <begin position="7"/>
        <end position="24"/>
    </location>
</feature>
<evidence type="ECO:0000313" key="14">
    <source>
        <dbReference type="EMBL" id="OZC08770.1"/>
    </source>
</evidence>
<dbReference type="GO" id="GO:0030322">
    <property type="term" value="P:stabilization of membrane potential"/>
    <property type="evidence" value="ECO:0007669"/>
    <property type="project" value="TreeGrafter"/>
</dbReference>
<evidence type="ECO:0000256" key="11">
    <source>
        <dbReference type="ARBA" id="ARBA00023303"/>
    </source>
</evidence>
<proteinExistence type="inferred from homology"/>
<dbReference type="InterPro" id="IPR003092">
    <property type="entry name" value="2pore_dom_K_chnl_TASK"/>
</dbReference>
<gene>
    <name evidence="14" type="ORF">X798_04184</name>
</gene>
<keyword evidence="4" id="KW-0633">Potassium transport</keyword>
<evidence type="ECO:0000256" key="2">
    <source>
        <dbReference type="ARBA" id="ARBA00006666"/>
    </source>
</evidence>
<reference evidence="14 15" key="1">
    <citation type="submission" date="2015-12" db="EMBL/GenBank/DDBJ databases">
        <title>Draft genome of the nematode, Onchocerca flexuosa.</title>
        <authorList>
            <person name="Mitreva M."/>
        </authorList>
    </citation>
    <scope>NUCLEOTIDE SEQUENCE [LARGE SCALE GENOMIC DNA]</scope>
    <source>
        <strain evidence="14">Red Deer</strain>
    </source>
</reference>
<dbReference type="InterPro" id="IPR013099">
    <property type="entry name" value="K_chnl_dom"/>
</dbReference>
<comment type="similarity">
    <text evidence="2">Belongs to the two pore domain potassium channel (TC 1.A.1.8) family.</text>
</comment>
<dbReference type="AlphaFoldDB" id="A0A238BVQ4"/>
<dbReference type="EMBL" id="KZ270003">
    <property type="protein sequence ID" value="OZC08770.1"/>
    <property type="molecule type" value="Genomic_DNA"/>
</dbReference>